<gene>
    <name evidence="2" type="ORF">PR048_030438</name>
</gene>
<sequence length="416" mass="46058">MHVSPAGRDNGLLVSSGTNDCHWHSCGVLTSATKALENTACKVSRMRDTTDIRYCSPRVRGDLHETECGHVYGQILLSLRLPRAATRGGVARQTRLPSPFPSRPNPGLTDTLRVGAGGCDDVLNISAPCSSSVERAETRHVIKHRFDGAVGFLLRSAFRKPYHFALYYNVGATVTERLACSPPTKASRVQSPAGSLRIMEMDIAPEDAAGRAVSPALSFRRCIVLTSFHPHRLSRSRRRDTEVYVSVTYAIGTPLIRNALQGSARTRHRQRPEKIREFNDLHANLYSLMCKYADVYCTLVFYCHSGRRQLDTVLNEVSNTAWTRNPGRGNPLRVTGFPAGTRMFPGHDMKGDPRMDRRWNARARETGVSRENPPTSGIVNHDFHMRKSGSEPGRDRAQITVVGGERPSHCATAAPF</sequence>
<proteinExistence type="predicted"/>
<comment type="caution">
    <text evidence="2">The sequence shown here is derived from an EMBL/GenBank/DDBJ whole genome shotgun (WGS) entry which is preliminary data.</text>
</comment>
<evidence type="ECO:0000313" key="3">
    <source>
        <dbReference type="Proteomes" id="UP001159363"/>
    </source>
</evidence>
<dbReference type="EMBL" id="JARBHB010000014">
    <property type="protein sequence ID" value="KAJ8868897.1"/>
    <property type="molecule type" value="Genomic_DNA"/>
</dbReference>
<keyword evidence="3" id="KW-1185">Reference proteome</keyword>
<dbReference type="Proteomes" id="UP001159363">
    <property type="component" value="Chromosome 13"/>
</dbReference>
<accession>A0ABQ9G8Z8</accession>
<reference evidence="2 3" key="1">
    <citation type="submission" date="2023-02" db="EMBL/GenBank/DDBJ databases">
        <title>LHISI_Scaffold_Assembly.</title>
        <authorList>
            <person name="Stuart O.P."/>
            <person name="Cleave R."/>
            <person name="Magrath M.J.L."/>
            <person name="Mikheyev A.S."/>
        </authorList>
    </citation>
    <scope>NUCLEOTIDE SEQUENCE [LARGE SCALE GENOMIC DNA]</scope>
    <source>
        <strain evidence="2">Daus_M_001</strain>
        <tissue evidence="2">Leg muscle</tissue>
    </source>
</reference>
<feature type="compositionally biased region" description="Basic and acidic residues" evidence="1">
    <location>
        <begin position="345"/>
        <end position="368"/>
    </location>
</feature>
<feature type="compositionally biased region" description="Basic and acidic residues" evidence="1">
    <location>
        <begin position="381"/>
        <end position="395"/>
    </location>
</feature>
<protein>
    <submittedName>
        <fullName evidence="2">Uncharacterized protein</fullName>
    </submittedName>
</protein>
<evidence type="ECO:0000256" key="1">
    <source>
        <dbReference type="SAM" id="MobiDB-lite"/>
    </source>
</evidence>
<name>A0ABQ9G8Z8_9NEOP</name>
<organism evidence="2 3">
    <name type="scientific">Dryococelus australis</name>
    <dbReference type="NCBI Taxonomy" id="614101"/>
    <lineage>
        <taxon>Eukaryota</taxon>
        <taxon>Metazoa</taxon>
        <taxon>Ecdysozoa</taxon>
        <taxon>Arthropoda</taxon>
        <taxon>Hexapoda</taxon>
        <taxon>Insecta</taxon>
        <taxon>Pterygota</taxon>
        <taxon>Neoptera</taxon>
        <taxon>Polyneoptera</taxon>
        <taxon>Phasmatodea</taxon>
        <taxon>Verophasmatodea</taxon>
        <taxon>Anareolatae</taxon>
        <taxon>Phasmatidae</taxon>
        <taxon>Eurycanthinae</taxon>
        <taxon>Dryococelus</taxon>
    </lineage>
</organism>
<feature type="region of interest" description="Disordered" evidence="1">
    <location>
        <begin position="325"/>
        <end position="395"/>
    </location>
</feature>
<evidence type="ECO:0000313" key="2">
    <source>
        <dbReference type="EMBL" id="KAJ8868897.1"/>
    </source>
</evidence>